<evidence type="ECO:0000256" key="5">
    <source>
        <dbReference type="ARBA" id="ARBA00022982"/>
    </source>
</evidence>
<proteinExistence type="inferred from homology"/>
<keyword evidence="3" id="KW-0285">Flavoprotein</keyword>
<evidence type="ECO:0000256" key="6">
    <source>
        <dbReference type="PIRSR" id="PIRSR000089-1"/>
    </source>
</evidence>
<feature type="binding site" evidence="6">
    <location>
        <position position="295"/>
    </location>
    <ligand>
        <name>FAD</name>
        <dbReference type="ChEBI" id="CHEBI:57692"/>
    </ligand>
</feature>
<dbReference type="InterPro" id="IPR014730">
    <property type="entry name" value="ETF_a/b_N"/>
</dbReference>
<evidence type="ECO:0000313" key="8">
    <source>
        <dbReference type="EMBL" id="TCO54617.1"/>
    </source>
</evidence>
<dbReference type="Proteomes" id="UP000294886">
    <property type="component" value="Unassembled WGS sequence"/>
</dbReference>
<evidence type="ECO:0000256" key="4">
    <source>
        <dbReference type="ARBA" id="ARBA00022827"/>
    </source>
</evidence>
<dbReference type="CDD" id="cd01715">
    <property type="entry name" value="ETF_alpha"/>
    <property type="match status" value="1"/>
</dbReference>
<dbReference type="InterPro" id="IPR014729">
    <property type="entry name" value="Rossmann-like_a/b/a_fold"/>
</dbReference>
<dbReference type="PANTHER" id="PTHR43153">
    <property type="entry name" value="ELECTRON TRANSFER FLAVOPROTEIN ALPHA"/>
    <property type="match status" value="1"/>
</dbReference>
<reference evidence="8 9" key="1">
    <citation type="submission" date="2019-03" db="EMBL/GenBank/DDBJ databases">
        <title>Genomic Encyclopedia of Type Strains, Phase IV (KMG-IV): sequencing the most valuable type-strain genomes for metagenomic binning, comparative biology and taxonomic classification.</title>
        <authorList>
            <person name="Goeker M."/>
        </authorList>
    </citation>
    <scope>NUCLEOTIDE SEQUENCE [LARGE SCALE GENOMIC DNA]</scope>
    <source>
        <strain evidence="8 9">DSM 13054</strain>
    </source>
</reference>
<comment type="caution">
    <text evidence="8">The sequence shown here is derived from an EMBL/GenBank/DDBJ whole genome shotgun (WGS) entry which is preliminary data.</text>
</comment>
<feature type="binding site" evidence="6">
    <location>
        <begin position="257"/>
        <end position="261"/>
    </location>
    <ligand>
        <name>FAD</name>
        <dbReference type="ChEBI" id="CHEBI:57692"/>
    </ligand>
</feature>
<dbReference type="InterPro" id="IPR014731">
    <property type="entry name" value="ETF_asu_C"/>
</dbReference>
<dbReference type="Pfam" id="PF01012">
    <property type="entry name" value="ETF"/>
    <property type="match status" value="1"/>
</dbReference>
<dbReference type="InterPro" id="IPR033947">
    <property type="entry name" value="ETF_alpha_N"/>
</dbReference>
<evidence type="ECO:0000256" key="3">
    <source>
        <dbReference type="ARBA" id="ARBA00022630"/>
    </source>
</evidence>
<evidence type="ECO:0000256" key="1">
    <source>
        <dbReference type="ARBA" id="ARBA00005817"/>
    </source>
</evidence>
<evidence type="ECO:0000313" key="9">
    <source>
        <dbReference type="Proteomes" id="UP000294886"/>
    </source>
</evidence>
<name>A0A4R2J8S7_9THEO</name>
<dbReference type="EMBL" id="SLWU01000048">
    <property type="protein sequence ID" value="TCO54617.1"/>
    <property type="molecule type" value="Genomic_DNA"/>
</dbReference>
<dbReference type="PIRSF" id="PIRSF000089">
    <property type="entry name" value="Electra_flavoP_a"/>
    <property type="match status" value="1"/>
</dbReference>
<dbReference type="PROSITE" id="PS00696">
    <property type="entry name" value="ETF_ALPHA"/>
    <property type="match status" value="1"/>
</dbReference>
<comment type="similarity">
    <text evidence="1">Belongs to the ETF alpha-subunit/FixB family.</text>
</comment>
<dbReference type="AlphaFoldDB" id="A0A4R2J8S7"/>
<protein>
    <submittedName>
        <fullName evidence="8">Electron transfer flavoprotein alpha subunit apoprotein</fullName>
    </submittedName>
</protein>
<comment type="cofactor">
    <cofactor evidence="6">
        <name>FAD</name>
        <dbReference type="ChEBI" id="CHEBI:57692"/>
    </cofactor>
    <text evidence="6">Binds 1 FAD per dimer.</text>
</comment>
<dbReference type="GO" id="GO:0009055">
    <property type="term" value="F:electron transfer activity"/>
    <property type="evidence" value="ECO:0007669"/>
    <property type="project" value="InterPro"/>
</dbReference>
<feature type="domain" description="Electron transfer flavoprotein alpha/beta-subunit N-terminal" evidence="7">
    <location>
        <begin position="4"/>
        <end position="192"/>
    </location>
</feature>
<accession>A0A4R2J8S7</accession>
<feature type="binding site" evidence="6">
    <location>
        <position position="218"/>
    </location>
    <ligand>
        <name>FAD</name>
        <dbReference type="ChEBI" id="CHEBI:57692"/>
    </ligand>
</feature>
<dbReference type="RefSeq" id="WP_132040854.1">
    <property type="nucleotide sequence ID" value="NZ_SLWU01000048.1"/>
</dbReference>
<dbReference type="GO" id="GO:0050660">
    <property type="term" value="F:flavin adenine dinucleotide binding"/>
    <property type="evidence" value="ECO:0007669"/>
    <property type="project" value="InterPro"/>
</dbReference>
<keyword evidence="5" id="KW-0249">Electron transport</keyword>
<feature type="binding site" evidence="6">
    <location>
        <begin position="274"/>
        <end position="281"/>
    </location>
    <ligand>
        <name>FAD</name>
        <dbReference type="ChEBI" id="CHEBI:57692"/>
    </ligand>
</feature>
<feature type="binding site" evidence="6">
    <location>
        <begin position="243"/>
        <end position="244"/>
    </location>
    <ligand>
        <name>FAD</name>
        <dbReference type="ChEBI" id="CHEBI:57692"/>
    </ligand>
</feature>
<evidence type="ECO:0000259" key="7">
    <source>
        <dbReference type="SMART" id="SM00893"/>
    </source>
</evidence>
<dbReference type="InterPro" id="IPR018206">
    <property type="entry name" value="ETF_asu_C_CS"/>
</dbReference>
<dbReference type="PANTHER" id="PTHR43153:SF1">
    <property type="entry name" value="ELECTRON TRANSFER FLAVOPROTEIN SUBUNIT ALPHA, MITOCHONDRIAL"/>
    <property type="match status" value="1"/>
</dbReference>
<dbReference type="InterPro" id="IPR001308">
    <property type="entry name" value="ETF_a/FixB"/>
</dbReference>
<dbReference type="InterPro" id="IPR029035">
    <property type="entry name" value="DHS-like_NAD/FAD-binding_dom"/>
</dbReference>
<dbReference type="Pfam" id="PF00766">
    <property type="entry name" value="ETF_alpha"/>
    <property type="match status" value="1"/>
</dbReference>
<sequence length="337" mass="37213">MGEVWTLAEFRHGKLNPVSFELLNRGKSLAQKLNTSIASVVIGYNIKKEDIDELIARGADKVYVVGDKRLENFIVETYARVILRLLDEYNPDIFIAAATTTGRTLMPYIAVKKQTGLTADCTVLDIEEETGNLLQTRPAIGGNILATIKTPNTRPQMATVRPHSTKPLPPDKTRKGEIIYKQFDEEVFTTTTKYVRFIKDKSQQINIQDAKIIVAGGRGLGKAENFKLIEELAELLSGAVGASRDVVDRGWKTYPHQIGLSGKTVSPTLYIAVGISGAIQHIAGMQTSENIIAINKDPDAQIFKIANLGIVGDLNEILPLLIERIKEYKKKEANLNV</sequence>
<dbReference type="SUPFAM" id="SSF52402">
    <property type="entry name" value="Adenine nucleotide alpha hydrolases-like"/>
    <property type="match status" value="1"/>
</dbReference>
<keyword evidence="4 6" id="KW-0274">FAD</keyword>
<dbReference type="Gene3D" id="3.40.50.1220">
    <property type="entry name" value="TPP-binding domain"/>
    <property type="match status" value="1"/>
</dbReference>
<dbReference type="Gene3D" id="3.40.50.620">
    <property type="entry name" value="HUPs"/>
    <property type="match status" value="1"/>
</dbReference>
<gene>
    <name evidence="8" type="ORF">EV203_1482</name>
</gene>
<evidence type="ECO:0000256" key="2">
    <source>
        <dbReference type="ARBA" id="ARBA00022448"/>
    </source>
</evidence>
<organism evidence="8 9">
    <name type="scientific">Caldanaerobacter subterraneus</name>
    <dbReference type="NCBI Taxonomy" id="911092"/>
    <lineage>
        <taxon>Bacteria</taxon>
        <taxon>Bacillati</taxon>
        <taxon>Bacillota</taxon>
        <taxon>Clostridia</taxon>
        <taxon>Thermoanaerobacterales</taxon>
        <taxon>Thermoanaerobacteraceae</taxon>
        <taxon>Caldanaerobacter</taxon>
    </lineage>
</organism>
<keyword evidence="2" id="KW-0813">Transport</keyword>
<dbReference type="SMART" id="SM00893">
    <property type="entry name" value="ETF"/>
    <property type="match status" value="1"/>
</dbReference>
<dbReference type="SUPFAM" id="SSF52467">
    <property type="entry name" value="DHS-like NAD/FAD-binding domain"/>
    <property type="match status" value="1"/>
</dbReference>
<dbReference type="GO" id="GO:0033539">
    <property type="term" value="P:fatty acid beta-oxidation using acyl-CoA dehydrogenase"/>
    <property type="evidence" value="ECO:0007669"/>
    <property type="project" value="TreeGrafter"/>
</dbReference>